<dbReference type="EMBL" id="VIEB01000092">
    <property type="protein sequence ID" value="TQE07079.1"/>
    <property type="molecule type" value="Genomic_DNA"/>
</dbReference>
<evidence type="ECO:0000313" key="4">
    <source>
        <dbReference type="Proteomes" id="UP000315295"/>
    </source>
</evidence>
<feature type="signal peptide" evidence="2">
    <location>
        <begin position="1"/>
        <end position="25"/>
    </location>
</feature>
<evidence type="ECO:0000256" key="2">
    <source>
        <dbReference type="SAM" id="SignalP"/>
    </source>
</evidence>
<comment type="caution">
    <text evidence="3">The sequence shown here is derived from an EMBL/GenBank/DDBJ whole genome shotgun (WGS) entry which is preliminary data.</text>
</comment>
<organism evidence="3 4">
    <name type="scientific">Malus baccata</name>
    <name type="common">Siberian crab apple</name>
    <name type="synonym">Pyrus baccata</name>
    <dbReference type="NCBI Taxonomy" id="106549"/>
    <lineage>
        <taxon>Eukaryota</taxon>
        <taxon>Viridiplantae</taxon>
        <taxon>Streptophyta</taxon>
        <taxon>Embryophyta</taxon>
        <taxon>Tracheophyta</taxon>
        <taxon>Spermatophyta</taxon>
        <taxon>Magnoliopsida</taxon>
        <taxon>eudicotyledons</taxon>
        <taxon>Gunneridae</taxon>
        <taxon>Pentapetalae</taxon>
        <taxon>rosids</taxon>
        <taxon>fabids</taxon>
        <taxon>Rosales</taxon>
        <taxon>Rosaceae</taxon>
        <taxon>Amygdaloideae</taxon>
        <taxon>Maleae</taxon>
        <taxon>Malus</taxon>
    </lineage>
</organism>
<proteinExistence type="predicted"/>
<gene>
    <name evidence="3" type="ORF">C1H46_007347</name>
</gene>
<evidence type="ECO:0000256" key="1">
    <source>
        <dbReference type="SAM" id="MobiDB-lite"/>
    </source>
</evidence>
<sequence length="89" mass="9980">MASLNFCLCLFITIFVFFIVAGTEGLSLDPYLETKKKNITSTLLRELLQKSKEKRKLGFYAGDDIVAAAPPSHYHTMRQSPGGPDPRHH</sequence>
<evidence type="ECO:0000313" key="3">
    <source>
        <dbReference type="EMBL" id="TQE07079.1"/>
    </source>
</evidence>
<dbReference type="Proteomes" id="UP000315295">
    <property type="component" value="Unassembled WGS sequence"/>
</dbReference>
<reference evidence="3 4" key="1">
    <citation type="journal article" date="2019" name="G3 (Bethesda)">
        <title>Sequencing of a Wild Apple (Malus baccata) Genome Unravels the Differences Between Cultivated and Wild Apple Species Regarding Disease Resistance and Cold Tolerance.</title>
        <authorList>
            <person name="Chen X."/>
        </authorList>
    </citation>
    <scope>NUCLEOTIDE SEQUENCE [LARGE SCALE GENOMIC DNA]</scope>
    <source>
        <strain evidence="4">cv. Shandingzi</strain>
        <tissue evidence="3">Leaves</tissue>
    </source>
</reference>
<feature type="chain" id="PRO_5021842123" evidence="2">
    <location>
        <begin position="26"/>
        <end position="89"/>
    </location>
</feature>
<accession>A0A540N7U5</accession>
<keyword evidence="2" id="KW-0732">Signal</keyword>
<protein>
    <submittedName>
        <fullName evidence="3">Uncharacterized protein</fullName>
    </submittedName>
</protein>
<dbReference type="AlphaFoldDB" id="A0A540N7U5"/>
<keyword evidence="4" id="KW-1185">Reference proteome</keyword>
<feature type="region of interest" description="Disordered" evidence="1">
    <location>
        <begin position="70"/>
        <end position="89"/>
    </location>
</feature>
<name>A0A540N7U5_MALBA</name>